<protein>
    <submittedName>
        <fullName evidence="1">Uncharacterized protein</fullName>
    </submittedName>
</protein>
<keyword evidence="2" id="KW-1185">Reference proteome</keyword>
<sequence>MTGNLSTTLRRRRRADPMRAYDALPRPLRVWMAQAALPWSPASCRRIWARARADGTSPDDILDRLDRAERKTLARDRLSLAAMSRPFINDQQDTMT</sequence>
<dbReference type="Proteomes" id="UP000612855">
    <property type="component" value="Unassembled WGS sequence"/>
</dbReference>
<organism evidence="1 2">
    <name type="scientific">Primorskyibacter flagellatus</name>
    <dbReference type="NCBI Taxonomy" id="1387277"/>
    <lineage>
        <taxon>Bacteria</taxon>
        <taxon>Pseudomonadati</taxon>
        <taxon>Pseudomonadota</taxon>
        <taxon>Alphaproteobacteria</taxon>
        <taxon>Rhodobacterales</taxon>
        <taxon>Roseobacteraceae</taxon>
        <taxon>Primorskyibacter</taxon>
    </lineage>
</organism>
<dbReference type="InterPro" id="IPR045386">
    <property type="entry name" value="DUF6525"/>
</dbReference>
<evidence type="ECO:0000313" key="1">
    <source>
        <dbReference type="EMBL" id="GGE38766.1"/>
    </source>
</evidence>
<comment type="caution">
    <text evidence="1">The sequence shown here is derived from an EMBL/GenBank/DDBJ whole genome shotgun (WGS) entry which is preliminary data.</text>
</comment>
<reference evidence="2" key="1">
    <citation type="journal article" date="2019" name="Int. J. Syst. Evol. Microbiol.">
        <title>The Global Catalogue of Microorganisms (GCM) 10K type strain sequencing project: providing services to taxonomists for standard genome sequencing and annotation.</title>
        <authorList>
            <consortium name="The Broad Institute Genomics Platform"/>
            <consortium name="The Broad Institute Genome Sequencing Center for Infectious Disease"/>
            <person name="Wu L."/>
            <person name="Ma J."/>
        </authorList>
    </citation>
    <scope>NUCLEOTIDE SEQUENCE [LARGE SCALE GENOMIC DNA]</scope>
    <source>
        <strain evidence="2">CGMCC 1.12664</strain>
    </source>
</reference>
<dbReference type="EMBL" id="BMFJ01000001">
    <property type="protein sequence ID" value="GGE38766.1"/>
    <property type="molecule type" value="Genomic_DNA"/>
</dbReference>
<evidence type="ECO:0000313" key="2">
    <source>
        <dbReference type="Proteomes" id="UP000612855"/>
    </source>
</evidence>
<dbReference type="RefSeq" id="WP_188478278.1">
    <property type="nucleotide sequence ID" value="NZ_BMFJ01000001.1"/>
</dbReference>
<proteinExistence type="predicted"/>
<dbReference type="Pfam" id="PF20135">
    <property type="entry name" value="DUF6525"/>
    <property type="match status" value="1"/>
</dbReference>
<gene>
    <name evidence="1" type="ORF">GCM10011360_28160</name>
</gene>
<name>A0A917EGP5_9RHOB</name>
<accession>A0A917EGP5</accession>
<dbReference type="AlphaFoldDB" id="A0A917EGP5"/>